<evidence type="ECO:0000256" key="5">
    <source>
        <dbReference type="ARBA" id="ARBA00023136"/>
    </source>
</evidence>
<dbReference type="PANTHER" id="PTHR47371">
    <property type="entry name" value="LIPOTEICHOIC ACID SYNTHASE"/>
    <property type="match status" value="1"/>
</dbReference>
<evidence type="ECO:0000256" key="4">
    <source>
        <dbReference type="ARBA" id="ARBA00022989"/>
    </source>
</evidence>
<dbReference type="InterPro" id="IPR050448">
    <property type="entry name" value="OpgB/LTA_synthase_biosynth"/>
</dbReference>
<sequence length="448" mass="49179">MSSRSTRISFLAHSAKGKATYKALILKFLKPKQTPKNDSIEGPRRIVELFDWISIVAAVWVINVVIDPYISISSPLEIQWPNTAIPILLTLALCAATRRPVFAVTLIASLQLVINWIDSEKILLLNSHLVYADLLAARTFLGDPALSTAFVRISAIGVAVLIALVGAALWLSWEARQLHKTTTLCRLTIITFSCFFAILLVIPNSPIPLPDSSWNPFDESEQTTATGINGNILRGARAYGRTSPTFDPSAIAPLLRLAGAHWQITGLQPDIIIVQSESLFEPSILCGMPIEPYLKGILNSSSQVGILIPPTFGGRTLQTEFEAISGIPTKPFSSQFSYIDLLKNPIESLASTLSKAGYQTVAIHPNIRTYWRRDFAMPMLGFDTFIDSEAFSDRDVGKWKRVSELSLMETALSEIESASRPTMAFVVTIQNHGPWGKENAAAPTSPQF</sequence>
<name>A0A2S7C4W4_9XANT</name>
<dbReference type="SUPFAM" id="SSF53649">
    <property type="entry name" value="Alkaline phosphatase-like"/>
    <property type="match status" value="1"/>
</dbReference>
<proteinExistence type="predicted"/>
<dbReference type="AlphaFoldDB" id="A0A2S7C4W4"/>
<keyword evidence="2" id="KW-1003">Cell membrane</keyword>
<dbReference type="GO" id="GO:0005886">
    <property type="term" value="C:plasma membrane"/>
    <property type="evidence" value="ECO:0007669"/>
    <property type="project" value="UniProtKB-SubCell"/>
</dbReference>
<evidence type="ECO:0000259" key="7">
    <source>
        <dbReference type="Pfam" id="PF00884"/>
    </source>
</evidence>
<evidence type="ECO:0000256" key="6">
    <source>
        <dbReference type="SAM" id="Phobius"/>
    </source>
</evidence>
<dbReference type="InterPro" id="IPR017850">
    <property type="entry name" value="Alkaline_phosphatase_core_sf"/>
</dbReference>
<feature type="transmembrane region" description="Helical" evidence="6">
    <location>
        <begin position="149"/>
        <end position="171"/>
    </location>
</feature>
<keyword evidence="4 6" id="KW-1133">Transmembrane helix</keyword>
<protein>
    <recommendedName>
        <fullName evidence="7">Sulfatase N-terminal domain-containing protein</fullName>
    </recommendedName>
</protein>
<feature type="transmembrane region" description="Helical" evidence="6">
    <location>
        <begin position="183"/>
        <end position="202"/>
    </location>
</feature>
<organism evidence="8 9">
    <name type="scientific">Xanthomonas dyei</name>
    <dbReference type="NCBI Taxonomy" id="743699"/>
    <lineage>
        <taxon>Bacteria</taxon>
        <taxon>Pseudomonadati</taxon>
        <taxon>Pseudomonadota</taxon>
        <taxon>Gammaproteobacteria</taxon>
        <taxon>Lysobacterales</taxon>
        <taxon>Lysobacteraceae</taxon>
        <taxon>Xanthomonas</taxon>
    </lineage>
</organism>
<dbReference type="InterPro" id="IPR000917">
    <property type="entry name" value="Sulfatase_N"/>
</dbReference>
<evidence type="ECO:0000313" key="8">
    <source>
        <dbReference type="EMBL" id="PPU56626.1"/>
    </source>
</evidence>
<dbReference type="Proteomes" id="UP000238908">
    <property type="component" value="Unassembled WGS sequence"/>
</dbReference>
<dbReference type="Pfam" id="PF00884">
    <property type="entry name" value="Sulfatase"/>
    <property type="match status" value="1"/>
</dbReference>
<dbReference type="CDD" id="cd16015">
    <property type="entry name" value="LTA_synthase"/>
    <property type="match status" value="1"/>
</dbReference>
<comment type="caution">
    <text evidence="8">The sequence shown here is derived from an EMBL/GenBank/DDBJ whole genome shotgun (WGS) entry which is preliminary data.</text>
</comment>
<gene>
    <name evidence="8" type="ORF">XdyCFBP7245_09365</name>
</gene>
<keyword evidence="3 6" id="KW-0812">Transmembrane</keyword>
<evidence type="ECO:0000256" key="3">
    <source>
        <dbReference type="ARBA" id="ARBA00022692"/>
    </source>
</evidence>
<keyword evidence="5 6" id="KW-0472">Membrane</keyword>
<accession>A0A2S7C4W4</accession>
<evidence type="ECO:0000256" key="2">
    <source>
        <dbReference type="ARBA" id="ARBA00022475"/>
    </source>
</evidence>
<feature type="domain" description="Sulfatase N-terminal" evidence="7">
    <location>
        <begin position="269"/>
        <end position="439"/>
    </location>
</feature>
<evidence type="ECO:0000313" key="9">
    <source>
        <dbReference type="Proteomes" id="UP000238908"/>
    </source>
</evidence>
<dbReference type="PANTHER" id="PTHR47371:SF3">
    <property type="entry name" value="PHOSPHOGLYCEROL TRANSFERASE I"/>
    <property type="match status" value="1"/>
</dbReference>
<evidence type="ECO:0000256" key="1">
    <source>
        <dbReference type="ARBA" id="ARBA00004651"/>
    </source>
</evidence>
<reference evidence="8 9" key="1">
    <citation type="submission" date="2016-08" db="EMBL/GenBank/DDBJ databases">
        <authorList>
            <person name="Seilhamer J.J."/>
        </authorList>
    </citation>
    <scope>NUCLEOTIDE SEQUENCE [LARGE SCALE GENOMIC DNA]</scope>
    <source>
        <strain evidence="8 9">CFBP7245</strain>
    </source>
</reference>
<comment type="subcellular location">
    <subcellularLocation>
        <location evidence="1">Cell membrane</location>
        <topology evidence="1">Multi-pass membrane protein</topology>
    </subcellularLocation>
</comment>
<dbReference type="Gene3D" id="3.40.720.10">
    <property type="entry name" value="Alkaline Phosphatase, subunit A"/>
    <property type="match status" value="1"/>
</dbReference>
<dbReference type="EMBL" id="MDEE01000010">
    <property type="protein sequence ID" value="PPU56626.1"/>
    <property type="molecule type" value="Genomic_DNA"/>
</dbReference>
<feature type="transmembrane region" description="Helical" evidence="6">
    <location>
        <begin position="101"/>
        <end position="117"/>
    </location>
</feature>